<evidence type="ECO:0000256" key="9">
    <source>
        <dbReference type="ARBA" id="ARBA00023034"/>
    </source>
</evidence>
<dbReference type="Pfam" id="PF13890">
    <property type="entry name" value="Rab3-GTPase_cat"/>
    <property type="match status" value="1"/>
</dbReference>
<proteinExistence type="inferred from homology"/>
<dbReference type="Pfam" id="PF19533">
    <property type="entry name" value="Rab3-GAP_cat_C"/>
    <property type="match status" value="1"/>
</dbReference>
<dbReference type="Proteomes" id="UP000639338">
    <property type="component" value="Unassembled WGS sequence"/>
</dbReference>
<keyword evidence="8" id="KW-0256">Endoplasmic reticulum</keyword>
<name>A0A834XQX2_APHGI</name>
<feature type="region of interest" description="Disordered" evidence="10">
    <location>
        <begin position="666"/>
        <end position="685"/>
    </location>
</feature>
<keyword evidence="6" id="KW-0343">GTPase activation</keyword>
<dbReference type="GO" id="GO:0005096">
    <property type="term" value="F:GTPase activator activity"/>
    <property type="evidence" value="ECO:0007669"/>
    <property type="project" value="UniProtKB-KW"/>
</dbReference>
<dbReference type="PANTHER" id="PTHR21422:SF9">
    <property type="entry name" value="RAB3 GTPASE-ACTIVATING PROTEIN CATALYTIC SUBUNIT"/>
    <property type="match status" value="1"/>
</dbReference>
<evidence type="ECO:0000259" key="12">
    <source>
        <dbReference type="Pfam" id="PF19533"/>
    </source>
</evidence>
<feature type="domain" description="Rab3GAP catalytic subunit conserved" evidence="11">
    <location>
        <begin position="569"/>
        <end position="721"/>
    </location>
</feature>
<reference evidence="13 14" key="1">
    <citation type="submission" date="2020-08" db="EMBL/GenBank/DDBJ databases">
        <title>Aphidius gifuensis genome sequencing and assembly.</title>
        <authorList>
            <person name="Du Z."/>
        </authorList>
    </citation>
    <scope>NUCLEOTIDE SEQUENCE [LARGE SCALE GENOMIC DNA]</scope>
    <source>
        <strain evidence="13">YNYX2018</strain>
        <tissue evidence="13">Adults</tissue>
    </source>
</reference>
<evidence type="ECO:0000256" key="6">
    <source>
        <dbReference type="ARBA" id="ARBA00022468"/>
    </source>
</evidence>
<evidence type="ECO:0000256" key="2">
    <source>
        <dbReference type="ARBA" id="ARBA00004240"/>
    </source>
</evidence>
<dbReference type="AlphaFoldDB" id="A0A834XQX2"/>
<keyword evidence="9" id="KW-0333">Golgi apparatus</keyword>
<comment type="subcellular location">
    <subcellularLocation>
        <location evidence="3">Cytoplasm</location>
    </subcellularLocation>
    <subcellularLocation>
        <location evidence="2">Endoplasmic reticulum</location>
    </subcellularLocation>
    <subcellularLocation>
        <location evidence="1">Golgi apparatus</location>
        <location evidence="1">cis-Golgi network</location>
    </subcellularLocation>
</comment>
<evidence type="ECO:0000256" key="3">
    <source>
        <dbReference type="ARBA" id="ARBA00004496"/>
    </source>
</evidence>
<evidence type="ECO:0000256" key="5">
    <source>
        <dbReference type="ARBA" id="ARBA00015817"/>
    </source>
</evidence>
<comment type="caution">
    <text evidence="13">The sequence shown here is derived from an EMBL/GenBank/DDBJ whole genome shotgun (WGS) entry which is preliminary data.</text>
</comment>
<sequence length="920" mass="104623">MSVHNVEIEDFYHHDFTTASDWEVFIARLEEIIHEWKLMHTKFESNVKQCNLIDSNWKEQSEEVNFADVGFTFKHYKLHIEKENENITDDNESSQIQTNIDSFNQLNDIDKNVQDYLLIAQYYGIHEFLILVPTKKTGISDETKIKILLSSLTIASNNAKSEIPAFVQVQEPWQKYYLGIGVGRGLSTHFEMVHLKKTPSHCRHLTGLIAIFKQKIGEKSTIKLDPIKISVRFSYSLTDWTNYTWTQEPPDFELMQGETIGATELGKLPFGASFDPIAELELFTTWPQICENVVVDSESFTDLEPQLAPEWSARVKMIQTPACLLGEYLTDFLAMCHNEKNLVDVLGNSAAYLDNGDQILCTAFDALTESKIPPISKVMSKASSKKSSKNVDGPIPEDVMIQILYFLFPDADQKRNVPYGDVNGYNIDDELCKGIKTCVPNGLVWRLSIVAAHCTHNLGGANALAQLWHEFVQEIRFRWEQSILIPGMAAGFPDSVRTCLLHQKLQMINCCIERKKNREANAYKQQNANDDLDSESEEEFFECTEEEAVKQEELQIKKTQQKSKQLIWNRPKGRLAKHPSLRLLNNSDALYLPVTQDPVPKTEDQLEEDAEVMMQLGTDKHASEMRAKLMSASLLSDMESFKAANPGSELEDFIRWYSPRDWIETDATDKSGQKTGNLSPRMKIPNNPWATTWKSAQPVPAHQQRRLFDDTREAEKAVHYLASKNLGQISRLLLPVLTHAALYTLSEQKQDALPALSDVIQSILNKLQYATKSIHQTLKLYEEISKDIESVEALVAQINSLYHKLCSDNNSNELTSFIIQLMRGKEVIVPSGSRGTVGKRIIAMFRDAQKANLMMNLTSSTNENMSQEKNKKMLPEPTCKEFILRAVSPTIPPQTHRLYACLKKDCFRLAGLFSEDTTFL</sequence>
<evidence type="ECO:0000256" key="7">
    <source>
        <dbReference type="ARBA" id="ARBA00022490"/>
    </source>
</evidence>
<accession>A0A834XQX2</accession>
<feature type="domain" description="Rab3GAP catalytic subunit C-terminal" evidence="12">
    <location>
        <begin position="733"/>
        <end position="919"/>
    </location>
</feature>
<evidence type="ECO:0000313" key="13">
    <source>
        <dbReference type="EMBL" id="KAF7989236.1"/>
    </source>
</evidence>
<dbReference type="GO" id="GO:0005783">
    <property type="term" value="C:endoplasmic reticulum"/>
    <property type="evidence" value="ECO:0007669"/>
    <property type="project" value="UniProtKB-SubCell"/>
</dbReference>
<dbReference type="InterPro" id="IPR026147">
    <property type="entry name" value="Rab3GAP1_conserved"/>
</dbReference>
<evidence type="ECO:0000259" key="11">
    <source>
        <dbReference type="Pfam" id="PF13890"/>
    </source>
</evidence>
<evidence type="ECO:0000256" key="4">
    <source>
        <dbReference type="ARBA" id="ARBA00008856"/>
    </source>
</evidence>
<dbReference type="InterPro" id="IPR045700">
    <property type="entry name" value="Rab3GAP1"/>
</dbReference>
<organism evidence="13 14">
    <name type="scientific">Aphidius gifuensis</name>
    <name type="common">Parasitoid wasp</name>
    <dbReference type="NCBI Taxonomy" id="684658"/>
    <lineage>
        <taxon>Eukaryota</taxon>
        <taxon>Metazoa</taxon>
        <taxon>Ecdysozoa</taxon>
        <taxon>Arthropoda</taxon>
        <taxon>Hexapoda</taxon>
        <taxon>Insecta</taxon>
        <taxon>Pterygota</taxon>
        <taxon>Neoptera</taxon>
        <taxon>Endopterygota</taxon>
        <taxon>Hymenoptera</taxon>
        <taxon>Apocrita</taxon>
        <taxon>Ichneumonoidea</taxon>
        <taxon>Braconidae</taxon>
        <taxon>Aphidiinae</taxon>
        <taxon>Aphidius</taxon>
    </lineage>
</organism>
<evidence type="ECO:0000256" key="1">
    <source>
        <dbReference type="ARBA" id="ARBA00004222"/>
    </source>
</evidence>
<dbReference type="GO" id="GO:0005794">
    <property type="term" value="C:Golgi apparatus"/>
    <property type="evidence" value="ECO:0007669"/>
    <property type="project" value="UniProtKB-SubCell"/>
</dbReference>
<evidence type="ECO:0000313" key="14">
    <source>
        <dbReference type="Proteomes" id="UP000639338"/>
    </source>
</evidence>
<comment type="similarity">
    <text evidence="4">Belongs to the Rab3-GAP catalytic subunit family.</text>
</comment>
<dbReference type="PANTHER" id="PTHR21422">
    <property type="entry name" value="RAB3 GTPASE-ACTIVATING PROTEIN CATALYTIC SUBUNIT"/>
    <property type="match status" value="1"/>
</dbReference>
<evidence type="ECO:0000256" key="8">
    <source>
        <dbReference type="ARBA" id="ARBA00022824"/>
    </source>
</evidence>
<gene>
    <name evidence="13" type="ORF">HCN44_007833</name>
</gene>
<dbReference type="InterPro" id="IPR045698">
    <property type="entry name" value="Rab3GAP1_C"/>
</dbReference>
<dbReference type="OrthoDB" id="17346at2759"/>
<evidence type="ECO:0000256" key="10">
    <source>
        <dbReference type="SAM" id="MobiDB-lite"/>
    </source>
</evidence>
<keyword evidence="7" id="KW-0963">Cytoplasm</keyword>
<protein>
    <recommendedName>
        <fullName evidence="5">Rab3 GTPase-activating protein catalytic subunit</fullName>
    </recommendedName>
</protein>
<dbReference type="EMBL" id="JACMRX010000005">
    <property type="protein sequence ID" value="KAF7989236.1"/>
    <property type="molecule type" value="Genomic_DNA"/>
</dbReference>
<keyword evidence="14" id="KW-1185">Reference proteome</keyword>